<dbReference type="InterPro" id="IPR043128">
    <property type="entry name" value="Rev_trsase/Diguanyl_cyclase"/>
</dbReference>
<dbReference type="NCBIfam" id="NF002677">
    <property type="entry name" value="PRK02406.1"/>
    <property type="match status" value="1"/>
</dbReference>
<feature type="binding site" evidence="5">
    <location>
        <position position="113"/>
    </location>
    <ligand>
        <name>Mg(2+)</name>
        <dbReference type="ChEBI" id="CHEBI:18420"/>
    </ligand>
</feature>
<sequence>MSSMNQKKGRIIFHVDCNSFFASCEIARQPSLKEKAVVVAGDPKERKGIVLAANYVAKQRYGIYTTMTLWEARKKCPELVVLSPDFSFYRKMSQEVFRFLASFSSVLEPASIDEGYLDMTACEWPRPPLEIAERIQKGLLQTLQIPVSIGIAPNKFLAKMASEMKKPLGITVLRKREVPVRLWPLPVQAMHGIGERTAQRLNHMGIFTIGELAKAEMPLLQQSFGVNGIRLKERANGIDDRPVDPEARTKGKSVGNSTTLSQDVTEERVLCDVLRRLAQLVSQRMKQKGVVSATVQIMVRYRDFQTITRSKTWECPFQEADEIFQYAAYLFKKHWNGSAVRLLRVTALDVFDQKEAVKQLDLFHFEEDARDEALLNTVKHLQKKFGQNIILRGSELLHKPDK</sequence>
<dbReference type="NCBIfam" id="NF002492">
    <property type="entry name" value="PRK01810.1"/>
    <property type="match status" value="1"/>
</dbReference>
<comment type="cofactor">
    <cofactor evidence="5">
        <name>Mg(2+)</name>
        <dbReference type="ChEBI" id="CHEBI:18420"/>
    </cofactor>
    <text evidence="5">Binds 2 magnesium ions per subunit.</text>
</comment>
<dbReference type="Gene3D" id="3.30.70.270">
    <property type="match status" value="1"/>
</dbReference>
<keyword evidence="5" id="KW-0227">DNA damage</keyword>
<dbReference type="CDD" id="cd03586">
    <property type="entry name" value="PolY_Pol_IV_kappa"/>
    <property type="match status" value="1"/>
</dbReference>
<keyword evidence="5" id="KW-0238">DNA-binding</keyword>
<accession>A0ABD5IUA8</accession>
<dbReference type="PANTHER" id="PTHR11076">
    <property type="entry name" value="DNA REPAIR POLYMERASE UMUC / TRANSFERASE FAMILY MEMBER"/>
    <property type="match status" value="1"/>
</dbReference>
<dbReference type="InterPro" id="IPR036775">
    <property type="entry name" value="DNA_pol_Y-fam_lit_finger_sf"/>
</dbReference>
<evidence type="ECO:0000259" key="7">
    <source>
        <dbReference type="PROSITE" id="PS50173"/>
    </source>
</evidence>
<evidence type="ECO:0000256" key="4">
    <source>
        <dbReference type="ARBA" id="ARBA00022932"/>
    </source>
</evidence>
<comment type="similarity">
    <text evidence="1 5">Belongs to the DNA polymerase type-Y family.</text>
</comment>
<feature type="site" description="Substrate discrimination" evidence="5">
    <location>
        <position position="21"/>
    </location>
</feature>
<dbReference type="PROSITE" id="PS50173">
    <property type="entry name" value="UMUC"/>
    <property type="match status" value="1"/>
</dbReference>
<keyword evidence="5" id="KW-0479">Metal-binding</keyword>
<evidence type="ECO:0000313" key="9">
    <source>
        <dbReference type="Proteomes" id="UP001339962"/>
    </source>
</evidence>
<dbReference type="EC" id="2.7.7.7" evidence="5"/>
<name>A0ABD5IUA8_9BACL</name>
<dbReference type="Gene3D" id="3.40.1170.60">
    <property type="match status" value="1"/>
</dbReference>
<evidence type="ECO:0000313" key="8">
    <source>
        <dbReference type="EMBL" id="MED5051355.1"/>
    </source>
</evidence>
<keyword evidence="5 8" id="KW-0808">Transferase</keyword>
<feature type="compositionally biased region" description="Basic and acidic residues" evidence="6">
    <location>
        <begin position="237"/>
        <end position="249"/>
    </location>
</feature>
<dbReference type="SUPFAM" id="SSF56672">
    <property type="entry name" value="DNA/RNA polymerases"/>
    <property type="match status" value="1"/>
</dbReference>
<evidence type="ECO:0000256" key="5">
    <source>
        <dbReference type="HAMAP-Rule" id="MF_01113"/>
    </source>
</evidence>
<evidence type="ECO:0000256" key="1">
    <source>
        <dbReference type="ARBA" id="ARBA00010945"/>
    </source>
</evidence>
<dbReference type="Pfam" id="PF11798">
    <property type="entry name" value="IMS_HHH"/>
    <property type="match status" value="1"/>
</dbReference>
<feature type="region of interest" description="Disordered" evidence="6">
    <location>
        <begin position="237"/>
        <end position="260"/>
    </location>
</feature>
<dbReference type="GO" id="GO:0006281">
    <property type="term" value="P:DNA repair"/>
    <property type="evidence" value="ECO:0007669"/>
    <property type="project" value="UniProtKB-UniRule"/>
</dbReference>
<dbReference type="Pfam" id="PF11799">
    <property type="entry name" value="IMS_C"/>
    <property type="match status" value="1"/>
</dbReference>
<organism evidence="8 9">
    <name type="scientific">Anoxybacteroides rupiense</name>
    <dbReference type="NCBI Taxonomy" id="311460"/>
    <lineage>
        <taxon>Bacteria</taxon>
        <taxon>Bacillati</taxon>
        <taxon>Bacillota</taxon>
        <taxon>Bacilli</taxon>
        <taxon>Bacillales</taxon>
        <taxon>Anoxybacillaceae</taxon>
        <taxon>Anoxybacteroides</taxon>
    </lineage>
</organism>
<dbReference type="AlphaFoldDB" id="A0ABD5IUA8"/>
<protein>
    <recommendedName>
        <fullName evidence="5">DNA polymerase IV</fullName>
        <shortName evidence="5">Pol IV</shortName>
        <ecNumber evidence="5">2.7.7.7</ecNumber>
    </recommendedName>
</protein>
<dbReference type="GO" id="GO:0005737">
    <property type="term" value="C:cytoplasm"/>
    <property type="evidence" value="ECO:0007669"/>
    <property type="project" value="UniProtKB-SubCell"/>
</dbReference>
<keyword evidence="5" id="KW-0460">Magnesium</keyword>
<comment type="subcellular location">
    <subcellularLocation>
        <location evidence="5">Cytoplasm</location>
    </subcellularLocation>
</comment>
<dbReference type="GO" id="GO:0003887">
    <property type="term" value="F:DNA-directed DNA polymerase activity"/>
    <property type="evidence" value="ECO:0007669"/>
    <property type="project" value="UniProtKB-UniRule"/>
</dbReference>
<dbReference type="Proteomes" id="UP001339962">
    <property type="component" value="Unassembled WGS sequence"/>
</dbReference>
<keyword evidence="5" id="KW-0963">Cytoplasm</keyword>
<evidence type="ECO:0000256" key="6">
    <source>
        <dbReference type="SAM" id="MobiDB-lite"/>
    </source>
</evidence>
<dbReference type="InterPro" id="IPR022880">
    <property type="entry name" value="DNApol_IV"/>
</dbReference>
<keyword evidence="5" id="KW-0235">DNA replication</keyword>
<dbReference type="InterPro" id="IPR050116">
    <property type="entry name" value="DNA_polymerase-Y"/>
</dbReference>
<keyword evidence="3 5" id="KW-0548">Nucleotidyltransferase</keyword>
<proteinExistence type="inferred from homology"/>
<comment type="function">
    <text evidence="5">Poorly processive, error-prone DNA polymerase involved in untargeted mutagenesis. Copies undamaged DNA at stalled replication forks, which arise in vivo from mismatched or misaligned primer ends. These misaligned primers can be extended by PolIV. Exhibits no 3'-5' exonuclease (proofreading) activity. May be involved in translesional synthesis, in conjunction with the beta clamp from PolIII.</text>
</comment>
<dbReference type="Gene3D" id="3.30.1490.100">
    <property type="entry name" value="DNA polymerase, Y-family, little finger domain"/>
    <property type="match status" value="1"/>
</dbReference>
<dbReference type="HAMAP" id="MF_01113">
    <property type="entry name" value="DNApol_IV"/>
    <property type="match status" value="1"/>
</dbReference>
<dbReference type="Gene3D" id="1.10.150.20">
    <property type="entry name" value="5' to 3' exonuclease, C-terminal subdomain"/>
    <property type="match status" value="1"/>
</dbReference>
<comment type="caution">
    <text evidence="8">The sequence shown here is derived from an EMBL/GenBank/DDBJ whole genome shotgun (WGS) entry which is preliminary data.</text>
</comment>
<keyword evidence="5" id="KW-0234">DNA repair</keyword>
<dbReference type="InterPro" id="IPR024728">
    <property type="entry name" value="PolY_HhH_motif"/>
</dbReference>
<dbReference type="PANTHER" id="PTHR11076:SF33">
    <property type="entry name" value="DNA POLYMERASE KAPPA"/>
    <property type="match status" value="1"/>
</dbReference>
<dbReference type="InterPro" id="IPR017961">
    <property type="entry name" value="DNA_pol_Y-fam_little_finger"/>
</dbReference>
<dbReference type="EMBL" id="JARTLI010000005">
    <property type="protein sequence ID" value="MED5051355.1"/>
    <property type="molecule type" value="Genomic_DNA"/>
</dbReference>
<dbReference type="GO" id="GO:0003677">
    <property type="term" value="F:DNA binding"/>
    <property type="evidence" value="ECO:0007669"/>
    <property type="project" value="UniProtKB-UniRule"/>
</dbReference>
<keyword evidence="4 5" id="KW-0239">DNA-directed DNA polymerase</keyword>
<dbReference type="InterPro" id="IPR001126">
    <property type="entry name" value="UmuC"/>
</dbReference>
<feature type="binding site" evidence="5">
    <location>
        <position position="16"/>
    </location>
    <ligand>
        <name>Mg(2+)</name>
        <dbReference type="ChEBI" id="CHEBI:18420"/>
    </ligand>
</feature>
<evidence type="ECO:0000256" key="3">
    <source>
        <dbReference type="ARBA" id="ARBA00022695"/>
    </source>
</evidence>
<dbReference type="InterPro" id="IPR043502">
    <property type="entry name" value="DNA/RNA_pol_sf"/>
</dbReference>
<dbReference type="SUPFAM" id="SSF100879">
    <property type="entry name" value="Lesion bypass DNA polymerase (Y-family), little finger domain"/>
    <property type="match status" value="1"/>
</dbReference>
<dbReference type="GO" id="GO:0006261">
    <property type="term" value="P:DNA-templated DNA replication"/>
    <property type="evidence" value="ECO:0007669"/>
    <property type="project" value="UniProtKB-UniRule"/>
</dbReference>
<reference evidence="8 9" key="1">
    <citation type="submission" date="2023-03" db="EMBL/GenBank/DDBJ databases">
        <title>Bacillus Genome Sequencing.</title>
        <authorList>
            <person name="Dunlap C."/>
        </authorList>
    </citation>
    <scope>NUCLEOTIDE SEQUENCE [LARGE SCALE GENOMIC DNA]</scope>
    <source>
        <strain evidence="8 9">NRS-38</strain>
    </source>
</reference>
<gene>
    <name evidence="5" type="primary">dinB</name>
    <name evidence="8" type="ORF">P9850_05695</name>
</gene>
<dbReference type="GO" id="GO:0000287">
    <property type="term" value="F:magnesium ion binding"/>
    <property type="evidence" value="ECO:0007669"/>
    <property type="project" value="UniProtKB-UniRule"/>
</dbReference>
<dbReference type="Pfam" id="PF00817">
    <property type="entry name" value="IMS"/>
    <property type="match status" value="1"/>
</dbReference>
<keyword evidence="2 5" id="KW-0515">Mutator protein</keyword>
<feature type="active site" evidence="5">
    <location>
        <position position="114"/>
    </location>
</feature>
<comment type="catalytic activity">
    <reaction evidence="5">
        <text>DNA(n) + a 2'-deoxyribonucleoside 5'-triphosphate = DNA(n+1) + diphosphate</text>
        <dbReference type="Rhea" id="RHEA:22508"/>
        <dbReference type="Rhea" id="RHEA-COMP:17339"/>
        <dbReference type="Rhea" id="RHEA-COMP:17340"/>
        <dbReference type="ChEBI" id="CHEBI:33019"/>
        <dbReference type="ChEBI" id="CHEBI:61560"/>
        <dbReference type="ChEBI" id="CHEBI:173112"/>
        <dbReference type="EC" id="2.7.7.7"/>
    </reaction>
</comment>
<feature type="domain" description="UmuC" evidence="7">
    <location>
        <begin position="12"/>
        <end position="194"/>
    </location>
</feature>
<evidence type="ECO:0000256" key="2">
    <source>
        <dbReference type="ARBA" id="ARBA00022457"/>
    </source>
</evidence>
<comment type="subunit">
    <text evidence="5">Monomer.</text>
</comment>